<evidence type="ECO:0000313" key="3">
    <source>
        <dbReference type="EMBL" id="CAF5178812.1"/>
    </source>
</evidence>
<sequence>DTKKVQLIENQPNDLYIGQSSWTTNPDELIFVAFRLEPYRLGLIYCENRPSALFKCNWRNNEWKQLTDFDQLCRLFPRHLPKTDNEFVYVQTDIYRAHAQCKRLVLFNTETKQE</sequence>
<evidence type="ECO:0000256" key="1">
    <source>
        <dbReference type="ARBA" id="ARBA00010040"/>
    </source>
</evidence>
<gene>
    <name evidence="3" type="ORF">BYL167_LOCUS78637</name>
</gene>
<protein>
    <recommendedName>
        <fullName evidence="2">Acylamino-acid-releasing enzyme N-terminal domain-containing protein</fullName>
    </recommendedName>
</protein>
<dbReference type="Pfam" id="PF19283">
    <property type="entry name" value="APEH_N"/>
    <property type="match status" value="1"/>
</dbReference>
<dbReference type="AlphaFoldDB" id="A0A8S3H7E4"/>
<organism evidence="3 4">
    <name type="scientific">Rotaria magnacalcarata</name>
    <dbReference type="NCBI Taxonomy" id="392030"/>
    <lineage>
        <taxon>Eukaryota</taxon>
        <taxon>Metazoa</taxon>
        <taxon>Spiralia</taxon>
        <taxon>Gnathifera</taxon>
        <taxon>Rotifera</taxon>
        <taxon>Eurotatoria</taxon>
        <taxon>Bdelloidea</taxon>
        <taxon>Philodinida</taxon>
        <taxon>Philodinidae</taxon>
        <taxon>Rotaria</taxon>
    </lineage>
</organism>
<feature type="non-terminal residue" evidence="3">
    <location>
        <position position="1"/>
    </location>
</feature>
<evidence type="ECO:0000259" key="2">
    <source>
        <dbReference type="Pfam" id="PF19283"/>
    </source>
</evidence>
<dbReference type="EMBL" id="CAJOBH010289026">
    <property type="protein sequence ID" value="CAF5178812.1"/>
    <property type="molecule type" value="Genomic_DNA"/>
</dbReference>
<reference evidence="3" key="1">
    <citation type="submission" date="2021-02" db="EMBL/GenBank/DDBJ databases">
        <authorList>
            <person name="Nowell W R."/>
        </authorList>
    </citation>
    <scope>NUCLEOTIDE SEQUENCE</scope>
</reference>
<feature type="non-terminal residue" evidence="3">
    <location>
        <position position="114"/>
    </location>
</feature>
<comment type="similarity">
    <text evidence="1">Belongs to the peptidase S9C family.</text>
</comment>
<proteinExistence type="inferred from homology"/>
<dbReference type="InterPro" id="IPR045550">
    <property type="entry name" value="AARE_N"/>
</dbReference>
<accession>A0A8S3H7E4</accession>
<name>A0A8S3H7E4_9BILA</name>
<feature type="domain" description="Acylamino-acid-releasing enzyme N-terminal" evidence="2">
    <location>
        <begin position="3"/>
        <end position="58"/>
    </location>
</feature>
<evidence type="ECO:0000313" key="4">
    <source>
        <dbReference type="Proteomes" id="UP000681967"/>
    </source>
</evidence>
<comment type="caution">
    <text evidence="3">The sequence shown here is derived from an EMBL/GenBank/DDBJ whole genome shotgun (WGS) entry which is preliminary data.</text>
</comment>
<dbReference type="Proteomes" id="UP000681967">
    <property type="component" value="Unassembled WGS sequence"/>
</dbReference>